<dbReference type="EMBL" id="BGZK01002007">
    <property type="protein sequence ID" value="GBP89546.1"/>
    <property type="molecule type" value="Genomic_DNA"/>
</dbReference>
<protein>
    <submittedName>
        <fullName evidence="2">Uncharacterized protein</fullName>
    </submittedName>
</protein>
<feature type="compositionally biased region" description="Basic residues" evidence="1">
    <location>
        <begin position="143"/>
        <end position="154"/>
    </location>
</feature>
<feature type="region of interest" description="Disordered" evidence="1">
    <location>
        <begin position="117"/>
        <end position="157"/>
    </location>
</feature>
<sequence>MSRKGEEGYFFEPLPPSSLSLARICSRVRERDDGTEIIRRQWPVCFFKYALLVFKCRQRIRLRTNENKRRCGVGCAGCAGTARRAILCGEFHDFLRTHYAASDPPVALLERRRGVRRRGEGDDVRPSPGRRRLRGFTTQVRERRPRPRRGRAHARAADAYISSLRNGSFHTNYDLR</sequence>
<accession>A0A4C1ZM22</accession>
<gene>
    <name evidence="2" type="ORF">EVAR_55226_1</name>
</gene>
<dbReference type="AlphaFoldDB" id="A0A4C1ZM22"/>
<evidence type="ECO:0000256" key="1">
    <source>
        <dbReference type="SAM" id="MobiDB-lite"/>
    </source>
</evidence>
<organism evidence="2 3">
    <name type="scientific">Eumeta variegata</name>
    <name type="common">Bagworm moth</name>
    <name type="synonym">Eumeta japonica</name>
    <dbReference type="NCBI Taxonomy" id="151549"/>
    <lineage>
        <taxon>Eukaryota</taxon>
        <taxon>Metazoa</taxon>
        <taxon>Ecdysozoa</taxon>
        <taxon>Arthropoda</taxon>
        <taxon>Hexapoda</taxon>
        <taxon>Insecta</taxon>
        <taxon>Pterygota</taxon>
        <taxon>Neoptera</taxon>
        <taxon>Endopterygota</taxon>
        <taxon>Lepidoptera</taxon>
        <taxon>Glossata</taxon>
        <taxon>Ditrysia</taxon>
        <taxon>Tineoidea</taxon>
        <taxon>Psychidae</taxon>
        <taxon>Oiketicinae</taxon>
        <taxon>Eumeta</taxon>
    </lineage>
</organism>
<evidence type="ECO:0000313" key="2">
    <source>
        <dbReference type="EMBL" id="GBP89546.1"/>
    </source>
</evidence>
<name>A0A4C1ZM22_EUMVA</name>
<proteinExistence type="predicted"/>
<dbReference type="Proteomes" id="UP000299102">
    <property type="component" value="Unassembled WGS sequence"/>
</dbReference>
<reference evidence="2 3" key="1">
    <citation type="journal article" date="2019" name="Commun. Biol.">
        <title>The bagworm genome reveals a unique fibroin gene that provides high tensile strength.</title>
        <authorList>
            <person name="Kono N."/>
            <person name="Nakamura H."/>
            <person name="Ohtoshi R."/>
            <person name="Tomita M."/>
            <person name="Numata K."/>
            <person name="Arakawa K."/>
        </authorList>
    </citation>
    <scope>NUCLEOTIDE SEQUENCE [LARGE SCALE GENOMIC DNA]</scope>
</reference>
<comment type="caution">
    <text evidence="2">The sequence shown here is derived from an EMBL/GenBank/DDBJ whole genome shotgun (WGS) entry which is preliminary data.</text>
</comment>
<evidence type="ECO:0000313" key="3">
    <source>
        <dbReference type="Proteomes" id="UP000299102"/>
    </source>
</evidence>
<keyword evidence="3" id="KW-1185">Reference proteome</keyword>